<name>A0ACB9SR25_HOLOL</name>
<protein>
    <submittedName>
        <fullName evidence="1">Poly [adp-ribose] polymerase</fullName>
    </submittedName>
</protein>
<organism evidence="1 2">
    <name type="scientific">Holotrichia oblita</name>
    <name type="common">Chafer beetle</name>
    <dbReference type="NCBI Taxonomy" id="644536"/>
    <lineage>
        <taxon>Eukaryota</taxon>
        <taxon>Metazoa</taxon>
        <taxon>Ecdysozoa</taxon>
        <taxon>Arthropoda</taxon>
        <taxon>Hexapoda</taxon>
        <taxon>Insecta</taxon>
        <taxon>Pterygota</taxon>
        <taxon>Neoptera</taxon>
        <taxon>Endopterygota</taxon>
        <taxon>Coleoptera</taxon>
        <taxon>Polyphaga</taxon>
        <taxon>Scarabaeiformia</taxon>
        <taxon>Scarabaeidae</taxon>
        <taxon>Melolonthinae</taxon>
        <taxon>Holotrichia</taxon>
    </lineage>
</organism>
<accession>A0ACB9SR25</accession>
<keyword evidence="2" id="KW-1185">Reference proteome</keyword>
<comment type="caution">
    <text evidence="1">The sequence shown here is derived from an EMBL/GenBank/DDBJ whole genome shotgun (WGS) entry which is preliminary data.</text>
</comment>
<sequence length="188" mass="22022">MLWERLENYYPQDWRNRHYCEYTLTDLSSSSMEYLTLKMNMMGHKTISRIVRVECPQLYGYFLLKKAEYQSRGRNVTVKELYHDTAEWKIDSILKTNLDWRMVARCKYGQGVSFSPSTSYANRQSSRSNGINRAMIVADVLVGAGHATSTGVRLPLNDYDTTVGNCGQVYVKFYDNEFYPKYIIYYIN</sequence>
<proteinExistence type="predicted"/>
<dbReference type="Proteomes" id="UP001056778">
    <property type="component" value="Chromosome 7"/>
</dbReference>
<gene>
    <name evidence="1" type="ORF">MML48_7g00004479</name>
</gene>
<evidence type="ECO:0000313" key="1">
    <source>
        <dbReference type="EMBL" id="KAI4457660.1"/>
    </source>
</evidence>
<evidence type="ECO:0000313" key="2">
    <source>
        <dbReference type="Proteomes" id="UP001056778"/>
    </source>
</evidence>
<reference evidence="1" key="1">
    <citation type="submission" date="2022-04" db="EMBL/GenBank/DDBJ databases">
        <title>Chromosome-scale genome assembly of Holotrichia oblita Faldermann.</title>
        <authorList>
            <person name="Rongchong L."/>
        </authorList>
    </citation>
    <scope>NUCLEOTIDE SEQUENCE</scope>
    <source>
        <strain evidence="1">81SQS9</strain>
    </source>
</reference>
<dbReference type="EMBL" id="CM043021">
    <property type="protein sequence ID" value="KAI4457660.1"/>
    <property type="molecule type" value="Genomic_DNA"/>
</dbReference>